<dbReference type="Pfam" id="PF11905">
    <property type="entry name" value="DUF3425"/>
    <property type="match status" value="1"/>
</dbReference>
<dbReference type="EMBL" id="JAZAVJ010000170">
    <property type="protein sequence ID" value="KAK7408869.1"/>
    <property type="molecule type" value="Genomic_DNA"/>
</dbReference>
<proteinExistence type="predicted"/>
<dbReference type="Proteomes" id="UP001498476">
    <property type="component" value="Unassembled WGS sequence"/>
</dbReference>
<evidence type="ECO:0000313" key="1">
    <source>
        <dbReference type="EMBL" id="KAK7408869.1"/>
    </source>
</evidence>
<gene>
    <name evidence="1" type="ORF">QQX98_008930</name>
</gene>
<keyword evidence="2" id="KW-1185">Reference proteome</keyword>
<name>A0ABR1GTX7_9HYPO</name>
<protein>
    <submittedName>
        <fullName evidence="1">Uncharacterized protein</fullName>
    </submittedName>
</protein>
<organism evidence="1 2">
    <name type="scientific">Neonectria punicea</name>
    <dbReference type="NCBI Taxonomy" id="979145"/>
    <lineage>
        <taxon>Eukaryota</taxon>
        <taxon>Fungi</taxon>
        <taxon>Dikarya</taxon>
        <taxon>Ascomycota</taxon>
        <taxon>Pezizomycotina</taxon>
        <taxon>Sordariomycetes</taxon>
        <taxon>Hypocreomycetidae</taxon>
        <taxon>Hypocreales</taxon>
        <taxon>Nectriaceae</taxon>
        <taxon>Neonectria</taxon>
    </lineage>
</organism>
<dbReference type="PANTHER" id="PTHR38116">
    <property type="entry name" value="CHROMOSOME 7, WHOLE GENOME SHOTGUN SEQUENCE"/>
    <property type="match status" value="1"/>
</dbReference>
<dbReference type="PANTHER" id="PTHR38116:SF1">
    <property type="entry name" value="BZIP DOMAIN-CONTAINING PROTEIN"/>
    <property type="match status" value="1"/>
</dbReference>
<reference evidence="1 2" key="1">
    <citation type="journal article" date="2025" name="Microbiol. Resour. Announc.">
        <title>Draft genome sequences for Neonectria magnoliae and Neonectria punicea, canker pathogens of Liriodendron tulipifera and Acer saccharum in West Virginia.</title>
        <authorList>
            <person name="Petronek H.M."/>
            <person name="Kasson M.T."/>
            <person name="Metheny A.M."/>
            <person name="Stauder C.M."/>
            <person name="Lovett B."/>
            <person name="Lynch S.C."/>
            <person name="Garnas J.R."/>
            <person name="Kasson L.R."/>
            <person name="Stajich J.E."/>
        </authorList>
    </citation>
    <scope>NUCLEOTIDE SEQUENCE [LARGE SCALE GENOMIC DNA]</scope>
    <source>
        <strain evidence="1 2">NRRL 64653</strain>
    </source>
</reference>
<sequence>MSSRSVEGDFHAPLFSAVAQASEVPLTSSLFTNSGLLDLGSFTACEPDAERTEYFIVQFTANAHQAFLHGSPRVDMLLSLAQFASECADTAAYNSLPTSLRPTHLQLTVSHHPWIDILPWPEIRDNLLRHDEESYDNKELCRDLRGFQAVTFGCGGMIAWGDPWDSQRWEVTEAFAAKWSRLSRTVMSFGSRRGIGERSEI</sequence>
<comment type="caution">
    <text evidence="1">The sequence shown here is derived from an EMBL/GenBank/DDBJ whole genome shotgun (WGS) entry which is preliminary data.</text>
</comment>
<accession>A0ABR1GTX7</accession>
<evidence type="ECO:0000313" key="2">
    <source>
        <dbReference type="Proteomes" id="UP001498476"/>
    </source>
</evidence>
<dbReference type="InterPro" id="IPR021833">
    <property type="entry name" value="DUF3425"/>
</dbReference>